<dbReference type="EMBL" id="AKCV02000015">
    <property type="protein sequence ID" value="TMS58838.1"/>
    <property type="molecule type" value="Genomic_DNA"/>
</dbReference>
<keyword evidence="2" id="KW-1185">Reference proteome</keyword>
<protein>
    <submittedName>
        <fullName evidence="1">DUF4936 family protein</fullName>
    </submittedName>
</protein>
<name>A0ACD3SSE4_9BURK</name>
<organism evidence="1 2">
    <name type="scientific">Imbroritus primus</name>
    <dbReference type="NCBI Taxonomy" id="3058603"/>
    <lineage>
        <taxon>Bacteria</taxon>
        <taxon>Pseudomonadati</taxon>
        <taxon>Pseudomonadota</taxon>
        <taxon>Betaproteobacteria</taxon>
        <taxon>Burkholderiales</taxon>
        <taxon>Burkholderiaceae</taxon>
        <taxon>Imbroritus</taxon>
    </lineage>
</organism>
<proteinExistence type="predicted"/>
<comment type="caution">
    <text evidence="1">The sequence shown here is derived from an EMBL/GenBank/DDBJ whole genome shotgun (WGS) entry which is preliminary data.</text>
</comment>
<sequence length="101" mass="11631">MSLHLYVYFKVPQTAAADLLPRWWHWLDTVEDATGVAGSLLRRPGVGSDGLQTWMEAYQDIPEAFAETLDRLWSDRGLQPFLSGPRHTELFADQERPDMER</sequence>
<accession>A0ACD3SSE4</accession>
<evidence type="ECO:0000313" key="2">
    <source>
        <dbReference type="Proteomes" id="UP000004277"/>
    </source>
</evidence>
<gene>
    <name evidence="1" type="ORF">MW7_009060</name>
</gene>
<dbReference type="Proteomes" id="UP000004277">
    <property type="component" value="Unassembled WGS sequence"/>
</dbReference>
<reference evidence="1" key="1">
    <citation type="submission" date="2019-05" db="EMBL/GenBank/DDBJ databases">
        <title>Revised genome assembly of Burkholderiaceae (previously Ralstonia) sp. PBA.</title>
        <authorList>
            <person name="Gan H.M."/>
        </authorList>
    </citation>
    <scope>NUCLEOTIDE SEQUENCE</scope>
    <source>
        <strain evidence="1">PBA</strain>
    </source>
</reference>
<evidence type="ECO:0000313" key="1">
    <source>
        <dbReference type="EMBL" id="TMS58838.1"/>
    </source>
</evidence>